<proteinExistence type="predicted"/>
<evidence type="ECO:0000259" key="1">
    <source>
        <dbReference type="Pfam" id="PF15528"/>
    </source>
</evidence>
<evidence type="ECO:0000313" key="3">
    <source>
        <dbReference type="Proteomes" id="UP000050465"/>
    </source>
</evidence>
<sequence length="303" mass="33410">MPLTQICCLLLAQANPEINDWDIGIRAGLSYQVGTQSNRTGFNLGTFARSNFSDTEAFLSLSTYKNFSHIQTSEPGRESQISIGITQGFGLEKEDFNNYDWSLSANNTHRNNSVSLYLNIYIDTYETSQRTLGLGANIGDLNVRLENDYDPTRILGDYGDRYRTAAVEVGYLVSNETQLIAGINLFTGEPGEGGFLSREAGGTGRYGSYTMIRADGSDVTARDRSVGNAYVGLRGLNLASSEFERAIGLDDLQIKVGWSSEAIRGATQNQFHDLIRYPHIPLRDSPGKLYLELGTNHGQTLYP</sequence>
<dbReference type="EMBL" id="LJZR01000109">
    <property type="protein sequence ID" value="KPQ31351.1"/>
    <property type="molecule type" value="Genomic_DNA"/>
</dbReference>
<protein>
    <submittedName>
        <fullName evidence="2">Putative toxin 48</fullName>
    </submittedName>
</protein>
<organism evidence="2 3">
    <name type="scientific">Phormidesmis priestleyi Ana</name>
    <dbReference type="NCBI Taxonomy" id="1666911"/>
    <lineage>
        <taxon>Bacteria</taxon>
        <taxon>Bacillati</taxon>
        <taxon>Cyanobacteriota</taxon>
        <taxon>Cyanophyceae</taxon>
        <taxon>Leptolyngbyales</taxon>
        <taxon>Leptolyngbyaceae</taxon>
        <taxon>Phormidesmis</taxon>
    </lineage>
</organism>
<gene>
    <name evidence="2" type="ORF">HLUCCA11_23925</name>
</gene>
<accession>A0A0P8BRU4</accession>
<evidence type="ECO:0000313" key="2">
    <source>
        <dbReference type="EMBL" id="KPQ31351.1"/>
    </source>
</evidence>
<dbReference type="Pfam" id="PF15528">
    <property type="entry name" value="Ntox23"/>
    <property type="match status" value="1"/>
</dbReference>
<feature type="domain" description="Bacterial toxin 23" evidence="1">
    <location>
        <begin position="80"/>
        <end position="273"/>
    </location>
</feature>
<dbReference type="Proteomes" id="UP000050465">
    <property type="component" value="Unassembled WGS sequence"/>
</dbReference>
<name>A0A0P8BRU4_9CYAN</name>
<dbReference type="InterPro" id="IPR029115">
    <property type="entry name" value="Ntox23"/>
</dbReference>
<comment type="caution">
    <text evidence="2">The sequence shown here is derived from an EMBL/GenBank/DDBJ whole genome shotgun (WGS) entry which is preliminary data.</text>
</comment>
<reference evidence="2 3" key="1">
    <citation type="submission" date="2015-09" db="EMBL/GenBank/DDBJ databases">
        <title>Identification and resolution of microdiversity through metagenomic sequencing of parallel consortia.</title>
        <authorList>
            <person name="Nelson W.C."/>
            <person name="Romine M.F."/>
            <person name="Lindemann S.R."/>
        </authorList>
    </citation>
    <scope>NUCLEOTIDE SEQUENCE [LARGE SCALE GENOMIC DNA]</scope>
    <source>
        <strain evidence="2">Ana</strain>
    </source>
</reference>
<dbReference type="STRING" id="1666911.HLUCCA11_23925"/>
<dbReference type="AlphaFoldDB" id="A0A0P8BRU4"/>